<keyword evidence="3 7" id="KW-0812">Transmembrane</keyword>
<evidence type="ECO:0000256" key="7">
    <source>
        <dbReference type="SAM" id="Phobius"/>
    </source>
</evidence>
<evidence type="ECO:0000256" key="5">
    <source>
        <dbReference type="ARBA" id="ARBA00023136"/>
    </source>
</evidence>
<keyword evidence="5 7" id="KW-0472">Membrane</keyword>
<feature type="region of interest" description="Disordered" evidence="6">
    <location>
        <begin position="1"/>
        <end position="57"/>
    </location>
</feature>
<name>A0A4U7B031_9PEZI</name>
<dbReference type="GO" id="GO:0005384">
    <property type="term" value="F:manganese ion transmembrane transporter activity"/>
    <property type="evidence" value="ECO:0007669"/>
    <property type="project" value="InterPro"/>
</dbReference>
<feature type="transmembrane region" description="Helical" evidence="7">
    <location>
        <begin position="92"/>
        <end position="115"/>
    </location>
</feature>
<evidence type="ECO:0000313" key="9">
    <source>
        <dbReference type="Proteomes" id="UP000308133"/>
    </source>
</evidence>
<proteinExistence type="inferred from homology"/>
<evidence type="ECO:0000256" key="1">
    <source>
        <dbReference type="ARBA" id="ARBA00004127"/>
    </source>
</evidence>
<comment type="caution">
    <text evidence="8">The sequence shown here is derived from an EMBL/GenBank/DDBJ whole genome shotgun (WGS) entry which is preliminary data.</text>
</comment>
<comment type="subcellular location">
    <subcellularLocation>
        <location evidence="1">Endomembrane system</location>
        <topology evidence="1">Multi-pass membrane protein</topology>
    </subcellularLocation>
</comment>
<feature type="region of interest" description="Disordered" evidence="6">
    <location>
        <begin position="170"/>
        <end position="212"/>
    </location>
</feature>
<feature type="compositionally biased region" description="Low complexity" evidence="6">
    <location>
        <begin position="8"/>
        <end position="51"/>
    </location>
</feature>
<accession>A0A4U7B031</accession>
<gene>
    <name evidence="8" type="ORF">C1H76_3448</name>
</gene>
<evidence type="ECO:0000256" key="2">
    <source>
        <dbReference type="ARBA" id="ARBA00007049"/>
    </source>
</evidence>
<keyword evidence="4 7" id="KW-1133">Transmembrane helix</keyword>
<evidence type="ECO:0008006" key="10">
    <source>
        <dbReference type="Google" id="ProtNLM"/>
    </source>
</evidence>
<dbReference type="InterPro" id="IPR008217">
    <property type="entry name" value="Ccc1_fam"/>
</dbReference>
<feature type="transmembrane region" description="Helical" evidence="7">
    <location>
        <begin position="319"/>
        <end position="341"/>
    </location>
</feature>
<dbReference type="EMBL" id="PTQR01000042">
    <property type="protein sequence ID" value="TKX24343.1"/>
    <property type="molecule type" value="Genomic_DNA"/>
</dbReference>
<dbReference type="AlphaFoldDB" id="A0A4U7B031"/>
<dbReference type="PANTHER" id="PTHR31851">
    <property type="entry name" value="FE(2+)/MN(2+) TRANSPORTER PCL1"/>
    <property type="match status" value="1"/>
</dbReference>
<evidence type="ECO:0000256" key="6">
    <source>
        <dbReference type="SAM" id="MobiDB-lite"/>
    </source>
</evidence>
<dbReference type="GO" id="GO:0012505">
    <property type="term" value="C:endomembrane system"/>
    <property type="evidence" value="ECO:0007669"/>
    <property type="project" value="UniProtKB-SubCell"/>
</dbReference>
<protein>
    <recommendedName>
        <fullName evidence="10">Vacuolar iron transporter 1</fullName>
    </recommendedName>
</protein>
<feature type="transmembrane region" description="Helical" evidence="7">
    <location>
        <begin position="257"/>
        <end position="283"/>
    </location>
</feature>
<feature type="transmembrane region" description="Helical" evidence="7">
    <location>
        <begin position="289"/>
        <end position="307"/>
    </location>
</feature>
<evidence type="ECO:0000313" key="8">
    <source>
        <dbReference type="EMBL" id="TKX24343.1"/>
    </source>
</evidence>
<sequence>MATPNEPSPLLTTHSPKSTSSPSSLSSVAGSLSPAPSSSIPSSVPTNPTTTDHGRTLRDPILLRDAIIGFSDGLTVPFALTAGLSSLGSSRLVILGGLAELFAGAISMGLGTILASITERKRYQIVEAKERERWKGERKEPKLQEKTTVALNGEDFSAASDGYSFPGGGLDGELEGAAGEERGNVSGSEAMASAKEGSEHAEQIRQGSDFTDPPVSMLVQSKRPEKEVRGILDEYGVRTRDFIMDFKLRLERPDKGFALLEGLVMSVAYFIGGLIPMIPYFIIKKTLTALYVSIAITVLILIGFGYVKAKITGCNPRDRWISAAQTLAVGVVATGASYGIVRGINALSPKESVMPKT</sequence>
<dbReference type="GO" id="GO:0030026">
    <property type="term" value="P:intracellular manganese ion homeostasis"/>
    <property type="evidence" value="ECO:0007669"/>
    <property type="project" value="InterPro"/>
</dbReference>
<reference evidence="8 9" key="1">
    <citation type="submission" date="2018-02" db="EMBL/GenBank/DDBJ databases">
        <title>Draft genome sequences of Elsinoe sp., causing black scab on jojoba.</title>
        <authorList>
            <person name="Stodart B."/>
            <person name="Jeffress S."/>
            <person name="Ash G."/>
            <person name="Arun Chinnappa K."/>
        </authorList>
    </citation>
    <scope>NUCLEOTIDE SEQUENCE [LARGE SCALE GENOMIC DNA]</scope>
    <source>
        <strain evidence="8 9">Hillstone_2</strain>
    </source>
</reference>
<evidence type="ECO:0000256" key="3">
    <source>
        <dbReference type="ARBA" id="ARBA00022692"/>
    </source>
</evidence>
<dbReference type="Pfam" id="PF01988">
    <property type="entry name" value="VIT1"/>
    <property type="match status" value="1"/>
</dbReference>
<organism evidence="8 9">
    <name type="scientific">Elsinoe australis</name>
    <dbReference type="NCBI Taxonomy" id="40998"/>
    <lineage>
        <taxon>Eukaryota</taxon>
        <taxon>Fungi</taxon>
        <taxon>Dikarya</taxon>
        <taxon>Ascomycota</taxon>
        <taxon>Pezizomycotina</taxon>
        <taxon>Dothideomycetes</taxon>
        <taxon>Dothideomycetidae</taxon>
        <taxon>Myriangiales</taxon>
        <taxon>Elsinoaceae</taxon>
        <taxon>Elsinoe</taxon>
    </lineage>
</organism>
<dbReference type="Proteomes" id="UP000308133">
    <property type="component" value="Unassembled WGS sequence"/>
</dbReference>
<evidence type="ECO:0000256" key="4">
    <source>
        <dbReference type="ARBA" id="ARBA00022989"/>
    </source>
</evidence>
<comment type="similarity">
    <text evidence="2">Belongs to the CCC1 family.</text>
</comment>